<dbReference type="RefSeq" id="WP_331303740.1">
    <property type="nucleotide sequence ID" value="NZ_MLCA01000014.1"/>
</dbReference>
<dbReference type="InterPro" id="IPR041920">
    <property type="entry name" value="ROS/MUCR_sf"/>
</dbReference>
<comment type="similarity">
    <text evidence="1">Belongs to the ros/MucR family.</text>
</comment>
<dbReference type="Proteomes" id="UP001355206">
    <property type="component" value="Unassembled WGS sequence"/>
</dbReference>
<evidence type="ECO:0000313" key="2">
    <source>
        <dbReference type="EMBL" id="MEE7493532.1"/>
    </source>
</evidence>
<dbReference type="Pfam" id="PF05443">
    <property type="entry name" value="ROS_MUCR"/>
    <property type="match status" value="1"/>
</dbReference>
<dbReference type="InterPro" id="IPR008807">
    <property type="entry name" value="ROS_MUCR"/>
</dbReference>
<protein>
    <submittedName>
        <fullName evidence="2">MucR family transcriptional regulator</fullName>
    </submittedName>
</protein>
<comment type="caution">
    <text evidence="2">The sequence shown here is derived from an EMBL/GenBank/DDBJ whole genome shotgun (WGS) entry which is preliminary data.</text>
</comment>
<evidence type="ECO:0000256" key="1">
    <source>
        <dbReference type="ARBA" id="ARBA00007031"/>
    </source>
</evidence>
<dbReference type="EMBL" id="MLCA01000014">
    <property type="protein sequence ID" value="MEE7493532.1"/>
    <property type="molecule type" value="Genomic_DNA"/>
</dbReference>
<reference evidence="2 3" key="1">
    <citation type="journal article" date="2012" name="Genet. Mol. Biol.">
        <title>Analysis of 16S rRNA and mxaF genes revealing insights into Methylobacterium niche-specific plant association.</title>
        <authorList>
            <person name="Dourado M.N."/>
            <person name="Andreote F.D."/>
            <person name="Dini-Andreote F."/>
            <person name="Conti R."/>
            <person name="Araujo J.M."/>
            <person name="Araujo W.L."/>
        </authorList>
    </citation>
    <scope>NUCLEOTIDE SEQUENCE [LARGE SCALE GENOMIC DNA]</scope>
    <source>
        <strain evidence="2 3">TC3-10</strain>
    </source>
</reference>
<accession>A0ABU7TW42</accession>
<proteinExistence type="inferred from homology"/>
<keyword evidence="3" id="KW-1185">Reference proteome</keyword>
<gene>
    <name evidence="2" type="ORF">MOTC310_25045</name>
</gene>
<sequence>MPEKNPENSLRLVTLAGEIVAAYVSNNSVPPTALPELMASVHAALAALDGQPPAAAAEPAVERPTPAQIRKSVQEDGIVSFIDGRTYKTLKRHLTAHGLTPERYRERYGLPDDYPMTAPGYAAQRSALAKAIGLGVPGGRVDQRRTGTGG</sequence>
<evidence type="ECO:0000313" key="3">
    <source>
        <dbReference type="Proteomes" id="UP001355206"/>
    </source>
</evidence>
<dbReference type="Gene3D" id="1.10.10.1550">
    <property type="entry name" value="ROS/MUCR transcriptional regulator protein"/>
    <property type="match status" value="1"/>
</dbReference>
<organism evidence="2 3">
    <name type="scientific">Methylobacterium oryzae</name>
    <dbReference type="NCBI Taxonomy" id="334852"/>
    <lineage>
        <taxon>Bacteria</taxon>
        <taxon>Pseudomonadati</taxon>
        <taxon>Pseudomonadota</taxon>
        <taxon>Alphaproteobacteria</taxon>
        <taxon>Hyphomicrobiales</taxon>
        <taxon>Methylobacteriaceae</taxon>
        <taxon>Methylobacterium</taxon>
    </lineage>
</organism>
<name>A0ABU7TW42_9HYPH</name>